<keyword evidence="1" id="KW-0472">Membrane</keyword>
<keyword evidence="1" id="KW-0812">Transmembrane</keyword>
<feature type="transmembrane region" description="Helical" evidence="1">
    <location>
        <begin position="42"/>
        <end position="63"/>
    </location>
</feature>
<sequence length="84" mass="9180">MRYEHRLTKSTASGWFNGFIGVLIFSGSLPATKVAVMDFEPFFLTVARASIAGLLAFVMLLAFKEKRSGLLGEPVSLIMVACNH</sequence>
<dbReference type="EMBL" id="FO818637">
    <property type="protein sequence ID" value="CDM89458.1"/>
    <property type="molecule type" value="Genomic_DNA"/>
</dbReference>
<proteinExistence type="predicted"/>
<feature type="transmembrane region" description="Helical" evidence="1">
    <location>
        <begin position="12"/>
        <end position="30"/>
    </location>
</feature>
<evidence type="ECO:0000313" key="3">
    <source>
        <dbReference type="Proteomes" id="UP000032930"/>
    </source>
</evidence>
<dbReference type="Proteomes" id="UP000032930">
    <property type="component" value="Chromosome"/>
</dbReference>
<dbReference type="KEGG" id="xbv:XBW1_2101"/>
<keyword evidence="1" id="KW-1133">Transmembrane helix</keyword>
<accession>A0A0B6X9R5</accession>
<gene>
    <name evidence="2" type="ORF">XBW1_2101</name>
</gene>
<reference evidence="2 3" key="1">
    <citation type="submission" date="2014-02" db="EMBL/GenBank/DDBJ databases">
        <authorList>
            <person name="Genoscope - CEA"/>
        </authorList>
    </citation>
    <scope>NUCLEOTIDE SEQUENCE [LARGE SCALE GENOMIC DNA]</scope>
    <source>
        <strain evidence="2 3">CS03</strain>
    </source>
</reference>
<evidence type="ECO:0000256" key="1">
    <source>
        <dbReference type="SAM" id="Phobius"/>
    </source>
</evidence>
<evidence type="ECO:0000313" key="2">
    <source>
        <dbReference type="EMBL" id="CDM89458.1"/>
    </source>
</evidence>
<name>A0A0B6X9R5_XENBV</name>
<dbReference type="AlphaFoldDB" id="A0A0B6X9R5"/>
<organism evidence="2 3">
    <name type="scientific">Xenorhabdus bovienii</name>
    <name type="common">Xenorhabdus nematophila subsp. bovienii</name>
    <dbReference type="NCBI Taxonomy" id="40576"/>
    <lineage>
        <taxon>Bacteria</taxon>
        <taxon>Pseudomonadati</taxon>
        <taxon>Pseudomonadota</taxon>
        <taxon>Gammaproteobacteria</taxon>
        <taxon>Enterobacterales</taxon>
        <taxon>Morganellaceae</taxon>
        <taxon>Xenorhabdus</taxon>
    </lineage>
</organism>
<protein>
    <submittedName>
        <fullName evidence="2">Uncharacterized transporter ydeK</fullName>
    </submittedName>
</protein>